<keyword evidence="2" id="KW-1185">Reference proteome</keyword>
<dbReference type="Proteomes" id="UP001597322">
    <property type="component" value="Unassembled WGS sequence"/>
</dbReference>
<evidence type="ECO:0000313" key="2">
    <source>
        <dbReference type="Proteomes" id="UP001597322"/>
    </source>
</evidence>
<dbReference type="EMBL" id="JBHUEQ010000004">
    <property type="protein sequence ID" value="MFD1744563.1"/>
    <property type="molecule type" value="Genomic_DNA"/>
</dbReference>
<proteinExistence type="predicted"/>
<reference evidence="2" key="1">
    <citation type="journal article" date="2019" name="Int. J. Syst. Evol. Microbiol.">
        <title>The Global Catalogue of Microorganisms (GCM) 10K type strain sequencing project: providing services to taxonomists for standard genome sequencing and annotation.</title>
        <authorList>
            <consortium name="The Broad Institute Genomics Platform"/>
            <consortium name="The Broad Institute Genome Sequencing Center for Infectious Disease"/>
            <person name="Wu L."/>
            <person name="Ma J."/>
        </authorList>
    </citation>
    <scope>NUCLEOTIDE SEQUENCE [LARGE SCALE GENOMIC DNA]</scope>
    <source>
        <strain evidence="2">CG52</strain>
    </source>
</reference>
<protein>
    <submittedName>
        <fullName evidence="1">DUF1045 domain-containing protein</fullName>
    </submittedName>
</protein>
<dbReference type="Pfam" id="PF06299">
    <property type="entry name" value="DUF1045"/>
    <property type="match status" value="1"/>
</dbReference>
<gene>
    <name evidence="1" type="ORF">ACFSE1_03730</name>
</gene>
<evidence type="ECO:0000313" key="1">
    <source>
        <dbReference type="EMBL" id="MFD1744563.1"/>
    </source>
</evidence>
<accession>A0ABW4LZF8</accession>
<dbReference type="InterPro" id="IPR009389">
    <property type="entry name" value="DUF1045"/>
</dbReference>
<organism evidence="1 2">
    <name type="scientific">Rhizobium helianthi</name>
    <dbReference type="NCBI Taxonomy" id="1132695"/>
    <lineage>
        <taxon>Bacteria</taxon>
        <taxon>Pseudomonadati</taxon>
        <taxon>Pseudomonadota</taxon>
        <taxon>Alphaproteobacteria</taxon>
        <taxon>Hyphomicrobiales</taxon>
        <taxon>Rhizobiaceae</taxon>
        <taxon>Rhizobium/Agrobacterium group</taxon>
        <taxon>Rhizobium</taxon>
    </lineage>
</organism>
<dbReference type="RefSeq" id="WP_377396733.1">
    <property type="nucleotide sequence ID" value="NZ_JBHUEQ010000004.1"/>
</dbReference>
<comment type="caution">
    <text evidence="1">The sequence shown here is derived from an EMBL/GenBank/DDBJ whole genome shotgun (WGS) entry which is preliminary data.</text>
</comment>
<name>A0ABW4LZF8_9HYPH</name>
<sequence length="234" mass="26415">MRYAVYFTPPEDHPLTRAASHWLGRNAFSARTDEQDSPCTRLSGGQWQELVSEPARYGFHATLKAPFRLSEDRTAATLGSFFEQYCAQEQPATIPRLELAEIGPFFALTCAGGSEGINALCDRVVRAFEPWRAPLSVAELAKRRPESLKPRQRDLLQTWGYPYVFEEFRFHMTLTGAVAEDCKPLVRSLLEEQFSDFLGKPLAVEHLGLFVEHESGQPFYVQRCLALKGRGETA</sequence>
<dbReference type="PIRSF" id="PIRSF033328">
    <property type="entry name" value="Phest_Mll4975"/>
    <property type="match status" value="1"/>
</dbReference>
<dbReference type="NCBIfam" id="TIGR03223">
    <property type="entry name" value="Phn_opern_protn"/>
    <property type="match status" value="1"/>
</dbReference>